<feature type="compositionally biased region" description="Low complexity" evidence="3">
    <location>
        <begin position="441"/>
        <end position="466"/>
    </location>
</feature>
<dbReference type="Pfam" id="PF05397">
    <property type="entry name" value="Med15_fungi"/>
    <property type="match status" value="1"/>
</dbReference>
<feature type="region of interest" description="Disordered" evidence="3">
    <location>
        <begin position="1"/>
        <end position="23"/>
    </location>
</feature>
<organism evidence="5 6">
    <name type="scientific">Penicillium camemberti (strain FM 013)</name>
    <dbReference type="NCBI Taxonomy" id="1429867"/>
    <lineage>
        <taxon>Eukaryota</taxon>
        <taxon>Fungi</taxon>
        <taxon>Dikarya</taxon>
        <taxon>Ascomycota</taxon>
        <taxon>Pezizomycotina</taxon>
        <taxon>Eurotiomycetes</taxon>
        <taxon>Eurotiomycetidae</taxon>
        <taxon>Eurotiales</taxon>
        <taxon>Aspergillaceae</taxon>
        <taxon>Penicillium</taxon>
    </lineage>
</organism>
<feature type="region of interest" description="Disordered" evidence="3">
    <location>
        <begin position="159"/>
        <end position="224"/>
    </location>
</feature>
<dbReference type="InterPro" id="IPR008626">
    <property type="entry name" value="Mediator_Med15_fun"/>
</dbReference>
<feature type="compositionally biased region" description="Low complexity" evidence="3">
    <location>
        <begin position="901"/>
        <end position="912"/>
    </location>
</feature>
<keyword evidence="2" id="KW-0539">Nucleus</keyword>
<dbReference type="GO" id="GO:0006357">
    <property type="term" value="P:regulation of transcription by RNA polymerase II"/>
    <property type="evidence" value="ECO:0007669"/>
    <property type="project" value="InterPro"/>
</dbReference>
<feature type="region of interest" description="Disordered" evidence="3">
    <location>
        <begin position="723"/>
        <end position="752"/>
    </location>
</feature>
<dbReference type="GO" id="GO:0016592">
    <property type="term" value="C:mediator complex"/>
    <property type="evidence" value="ECO:0007669"/>
    <property type="project" value="InterPro"/>
</dbReference>
<feature type="compositionally biased region" description="Low complexity" evidence="3">
    <location>
        <begin position="1124"/>
        <end position="1142"/>
    </location>
</feature>
<evidence type="ECO:0000256" key="1">
    <source>
        <dbReference type="ARBA" id="ARBA00004123"/>
    </source>
</evidence>
<feature type="region of interest" description="Disordered" evidence="3">
    <location>
        <begin position="429"/>
        <end position="524"/>
    </location>
</feature>
<evidence type="ECO:0000313" key="6">
    <source>
        <dbReference type="Proteomes" id="UP000053732"/>
    </source>
</evidence>
<name>A0A0G4PM85_PENC3</name>
<dbReference type="InterPro" id="IPR036546">
    <property type="entry name" value="MED15_KIX"/>
</dbReference>
<feature type="compositionally biased region" description="Low complexity" evidence="3">
    <location>
        <begin position="861"/>
        <end position="876"/>
    </location>
</feature>
<evidence type="ECO:0000256" key="2">
    <source>
        <dbReference type="ARBA" id="ARBA00023242"/>
    </source>
</evidence>
<dbReference type="Pfam" id="PF16987">
    <property type="entry name" value="KIX_2"/>
    <property type="match status" value="1"/>
</dbReference>
<protein>
    <submittedName>
        <fullName evidence="5">Mediator complex, subunit Med15, fungi</fullName>
    </submittedName>
</protein>
<feature type="compositionally biased region" description="Polar residues" evidence="3">
    <location>
        <begin position="841"/>
        <end position="860"/>
    </location>
</feature>
<dbReference type="GO" id="GO:0003712">
    <property type="term" value="F:transcription coregulator activity"/>
    <property type="evidence" value="ECO:0007669"/>
    <property type="project" value="InterPro"/>
</dbReference>
<reference evidence="5 6" key="1">
    <citation type="journal article" date="2014" name="Nat. Commun.">
        <title>Multiple recent horizontal transfers of a large genomic region in cheese making fungi.</title>
        <authorList>
            <person name="Cheeseman K."/>
            <person name="Ropars J."/>
            <person name="Renault P."/>
            <person name="Dupont J."/>
            <person name="Gouzy J."/>
            <person name="Branca A."/>
            <person name="Abraham A.L."/>
            <person name="Ceppi M."/>
            <person name="Conseiller E."/>
            <person name="Debuchy R."/>
            <person name="Malagnac F."/>
            <person name="Goarin A."/>
            <person name="Silar P."/>
            <person name="Lacoste S."/>
            <person name="Sallet E."/>
            <person name="Bensimon A."/>
            <person name="Giraud T."/>
            <person name="Brygoo Y."/>
        </authorList>
    </citation>
    <scope>NUCLEOTIDE SEQUENCE [LARGE SCALE GENOMIC DNA]</scope>
    <source>
        <strain evidence="6">FM 013</strain>
    </source>
</reference>
<feature type="compositionally biased region" description="Low complexity" evidence="3">
    <location>
        <begin position="386"/>
        <end position="397"/>
    </location>
</feature>
<gene>
    <name evidence="5" type="ORF">PCAMFM013_S021g000203</name>
</gene>
<feature type="region of interest" description="Disordered" evidence="3">
    <location>
        <begin position="366"/>
        <end position="397"/>
    </location>
</feature>
<feature type="compositionally biased region" description="Polar residues" evidence="3">
    <location>
        <begin position="474"/>
        <end position="486"/>
    </location>
</feature>
<sequence length="1486" mass="162735">MNPGEFPNPGAGPGRPAPNTTMRMNANMQVPKNDSVQAMMTYVAQMLQNQGPFGGWKAEVLIKTRATNVYQMITSLRLIQPRIDLHQAAQAAMSFELKAFTKANEKIEYEKECTEKLLHIRNTRERQAAVAYQSGMMPQTGAGQNQIPGAFPQHLNQSMQASPVSGQQQMAMGMNGQNQQAAMQQRQQQQSQAMLQQQQQQQQHQQQQQRSQQRPGNGIPMVDDLSTLSAQDLDHVSRLANEMLNKTNPEDMEKIKLNLSNMTPEQRQYLARKNLEPMTYFFRSQALNQIRRHRRARLEMGGRAPNAGVDNNGNMMGDPMMNSQHQRQMLQNMLNLQRNSAFPGNPAQTMEPPNFIGNVENIQGQQADGLRSQEAGQLVVPASSSQMNQAPFPNNNNNMFPQQMGQNGQANMNANNTNAQAQFLAQQHLQGGSNTPQDRMQFQAQQSQAQAQAQARAQAAQKAQMAMSGHGGQVTPQSQPQLNGQSPVMPMLNQPMAPGQMSPVQVPAQARPPSRPANMGQHPAGVAGQAAMQGQPQIPSNIPPHIQEQLARMPPEQARVFIMQQRRAALNNMARANPGQQPQPQPGQAQPMMNNQMGNAMMRGSMSAPQDLSSGGMPQGQQMTPQQRQQRQNEIYKLQMLRQQNNGVEMTPEQGKQMDRVSFPPSILNMNGTSMQVPSNIKSWAQLKQWANSNPQVASPNDLPRLMMLQKLHLGQLISASTNQVNQNGQGPTATPFQSTQAPFTNAAGFPPSQQSAAINMAAMRPISAQDIQMARQKLGHQASNFTDEQIREILYRNRQKQMMQAAQNRAMQLEGNTQPGQLNQPAAQPPVPAVQPVPQMKQQHPQAPQSTPQTANTKPQAGAAAKGAKGAAGKQASKKRPSTDDTSEARATATPQMSQPVAVPGAPGTAPQRPGLPFTPEQLAQMTPQQRAQVEAHMRRQQSQSRGQVLSRAAADEAWNRNLPPQVMEVYNDIAKNAPPAKPIPVSPEQKAAMTKQLREALDVLGRLDALVQWFAKMQGQEKNVKNLLAMRIQLMRQFKPSQDWVVNEHFTVTSDYLTGAILFMRKLFAVMISRMQQGQRPNASQPPSSNAQAIQGNMPALNATNLQQLQAQEEALQRARRASSQSVANAPAAPFAAPSPRGVPQYAPGGLAPENLKLPPPKKRKQSHGVASSPIQATAAPGATAKYNKAVADATSNAAAMAGAFKCSVVECQHHYQGFATQAVLDKHVEESHQPEEEETIDDYLKYYHESISMGLGLDPNDSPETQQVTTLGPVPPSTKLSATASPAKQSIATPLLANNTPMARVTSQFGAKAASPAAASTQLLTPQLSSVKGTKPADKDGKKDVIIKLEDGDTKDPWAECPTSLDTIHDTFSNLASKDLPHLGYDSLEDFDINEATPVDDDWAAFASLTPPDEAEEAAFLEKFYEPWDEESIARAADWMRIPPEIQVKGIGPMGQLEVDWDAVARYEREGIRISQKWVPSSY</sequence>
<keyword evidence="6" id="KW-1185">Reference proteome</keyword>
<feature type="domain" description="Mediator complex subunit 15 KIX" evidence="4">
    <location>
        <begin position="54"/>
        <end position="129"/>
    </location>
</feature>
<feature type="region of interest" description="Disordered" evidence="3">
    <location>
        <begin position="817"/>
        <end position="949"/>
    </location>
</feature>
<evidence type="ECO:0000259" key="4">
    <source>
        <dbReference type="Pfam" id="PF16987"/>
    </source>
</evidence>
<dbReference type="STRING" id="1429867.A0A0G4PM85"/>
<evidence type="ECO:0000313" key="5">
    <source>
        <dbReference type="EMBL" id="CRL27288.1"/>
    </source>
</evidence>
<feature type="region of interest" description="Disordered" evidence="3">
    <location>
        <begin position="607"/>
        <end position="627"/>
    </location>
</feature>
<feature type="compositionally biased region" description="Polar residues" evidence="3">
    <location>
        <begin position="923"/>
        <end position="933"/>
    </location>
</feature>
<feature type="compositionally biased region" description="Polar residues" evidence="3">
    <location>
        <begin position="431"/>
        <end position="440"/>
    </location>
</feature>
<accession>A0A0G4PM85</accession>
<feature type="compositionally biased region" description="Polar residues" evidence="3">
    <location>
        <begin position="723"/>
        <end position="744"/>
    </location>
</feature>
<feature type="region of interest" description="Disordered" evidence="3">
    <location>
        <begin position="576"/>
        <end position="595"/>
    </location>
</feature>
<dbReference type="EMBL" id="HG793154">
    <property type="protein sequence ID" value="CRL27288.1"/>
    <property type="molecule type" value="Genomic_DNA"/>
</dbReference>
<feature type="region of interest" description="Disordered" evidence="3">
    <location>
        <begin position="1113"/>
        <end position="1179"/>
    </location>
</feature>
<feature type="compositionally biased region" description="Low complexity" evidence="3">
    <location>
        <begin position="167"/>
        <end position="213"/>
    </location>
</feature>
<dbReference type="Proteomes" id="UP000053732">
    <property type="component" value="Unassembled WGS sequence"/>
</dbReference>
<proteinExistence type="predicted"/>
<evidence type="ECO:0000256" key="3">
    <source>
        <dbReference type="SAM" id="MobiDB-lite"/>
    </source>
</evidence>
<comment type="subcellular location">
    <subcellularLocation>
        <location evidence="1">Nucleus</location>
    </subcellularLocation>
</comment>